<dbReference type="PRINTS" id="PR00344">
    <property type="entry name" value="BCTRLSENSOR"/>
</dbReference>
<dbReference type="EC" id="2.7.13.3" evidence="3"/>
<evidence type="ECO:0000256" key="6">
    <source>
        <dbReference type="ARBA" id="ARBA00022679"/>
    </source>
</evidence>
<evidence type="ECO:0000256" key="8">
    <source>
        <dbReference type="ARBA" id="ARBA00022777"/>
    </source>
</evidence>
<evidence type="ECO:0000256" key="2">
    <source>
        <dbReference type="ARBA" id="ARBA00004236"/>
    </source>
</evidence>
<protein>
    <recommendedName>
        <fullName evidence="12">Sensor-like histidine kinase SenX3</fullName>
        <ecNumber evidence="3">2.7.13.3</ecNumber>
    </recommendedName>
</protein>
<dbReference type="InterPro" id="IPR036890">
    <property type="entry name" value="HATPase_C_sf"/>
</dbReference>
<dbReference type="SUPFAM" id="SSF55874">
    <property type="entry name" value="ATPase domain of HSP90 chaperone/DNA topoisomerase II/histidine kinase"/>
    <property type="match status" value="1"/>
</dbReference>
<evidence type="ECO:0000313" key="16">
    <source>
        <dbReference type="Proteomes" id="UP000326711"/>
    </source>
</evidence>
<dbReference type="KEGG" id="cuo:CUROG_09325"/>
<dbReference type="OrthoDB" id="9813151at2"/>
<gene>
    <name evidence="15" type="primary">senX3</name>
    <name evidence="15" type="ORF">CUROG_09325</name>
</gene>
<dbReference type="GO" id="GO:0005524">
    <property type="term" value="F:ATP binding"/>
    <property type="evidence" value="ECO:0007669"/>
    <property type="project" value="UniProtKB-KW"/>
</dbReference>
<proteinExistence type="predicted"/>
<comment type="subcellular location">
    <subcellularLocation>
        <location evidence="2">Cell membrane</location>
    </subcellularLocation>
</comment>
<dbReference type="PROSITE" id="PS50109">
    <property type="entry name" value="HIS_KIN"/>
    <property type="match status" value="1"/>
</dbReference>
<keyword evidence="8 15" id="KW-0418">Kinase</keyword>
<dbReference type="AlphaFoldDB" id="A0A5J6ZCM2"/>
<evidence type="ECO:0000256" key="1">
    <source>
        <dbReference type="ARBA" id="ARBA00000085"/>
    </source>
</evidence>
<dbReference type="InterPro" id="IPR005467">
    <property type="entry name" value="His_kinase_dom"/>
</dbReference>
<dbReference type="FunFam" id="3.30.565.10:FF:000006">
    <property type="entry name" value="Sensor histidine kinase WalK"/>
    <property type="match status" value="1"/>
</dbReference>
<dbReference type="SMART" id="SM00387">
    <property type="entry name" value="HATPase_c"/>
    <property type="match status" value="1"/>
</dbReference>
<dbReference type="SMART" id="SM00388">
    <property type="entry name" value="HisKA"/>
    <property type="match status" value="1"/>
</dbReference>
<dbReference type="Pfam" id="PF02518">
    <property type="entry name" value="HATPase_c"/>
    <property type="match status" value="1"/>
</dbReference>
<dbReference type="GO" id="GO:0004721">
    <property type="term" value="F:phosphoprotein phosphatase activity"/>
    <property type="evidence" value="ECO:0007669"/>
    <property type="project" value="TreeGrafter"/>
</dbReference>
<evidence type="ECO:0000256" key="3">
    <source>
        <dbReference type="ARBA" id="ARBA00012438"/>
    </source>
</evidence>
<dbReference type="Gene3D" id="3.30.565.10">
    <property type="entry name" value="Histidine kinase-like ATPase, C-terminal domain"/>
    <property type="match status" value="1"/>
</dbReference>
<dbReference type="InterPro" id="IPR004358">
    <property type="entry name" value="Sig_transdc_His_kin-like_C"/>
</dbReference>
<evidence type="ECO:0000256" key="12">
    <source>
        <dbReference type="ARBA" id="ARBA00039401"/>
    </source>
</evidence>
<keyword evidence="7" id="KW-0547">Nucleotide-binding</keyword>
<dbReference type="GO" id="GO:0000155">
    <property type="term" value="F:phosphorelay sensor kinase activity"/>
    <property type="evidence" value="ECO:0007669"/>
    <property type="project" value="InterPro"/>
</dbReference>
<reference evidence="16" key="1">
    <citation type="submission" date="2019-10" db="EMBL/GenBank/DDBJ databases">
        <title>Complete genome sequence of Corynebacterium urogenitalis DSM 108747, isolated from the genital tract of a cow.</title>
        <authorList>
            <person name="Ruckert C."/>
            <person name="Ballas P."/>
            <person name="Wagener K."/>
            <person name="Drillich M."/>
            <person name="Kaempfer P."/>
            <person name="Busse H.-J."/>
            <person name="Ehling-Schulz M."/>
        </authorList>
    </citation>
    <scope>NUCLEOTIDE SEQUENCE [LARGE SCALE GENOMIC DNA]</scope>
    <source>
        <strain evidence="16">LMM 1652</strain>
    </source>
</reference>
<dbReference type="InterPro" id="IPR003594">
    <property type="entry name" value="HATPase_dom"/>
</dbReference>
<dbReference type="FunFam" id="1.10.287.130:FF:000008">
    <property type="entry name" value="Two-component sensor histidine kinase"/>
    <property type="match status" value="1"/>
</dbReference>
<evidence type="ECO:0000256" key="13">
    <source>
        <dbReference type="SAM" id="MobiDB-lite"/>
    </source>
</evidence>
<sequence>MNDLLIGLLLGLLIGVVLGAVALQIYRLRLKAMRNRRTHSELQGDRVSTVAQVLHFAIQSSPSAVVVVDKRRNVVMSNPRAHELSLVHERSVNRKVWDAVEAVFKDQEPREIHFAPPPRRGNRPVIAVAGQVQLLTLQDDRYAVVYASDDSEHVRMESARRDFVANVSHELKTPVGAISLLVETLMSEKDDPESVEYFGGKLLGETRRMGQMIAELISLSKLQGAESLPDPEVVSMDSVIEEAFDRCRMAAEAAKIDLIKDGSSGALVRGDKALLVTSVANLVANGINYSPEGTEVSISREVTEDLVTVRVTDRGIGIAPEDQKRLFERFFRVDKARSRNTGGTGLGLAIVKHVMANHGGRVSVWSRLGTGSTFTLELPRYQGESSSLPAGEKPVVPSQRELAGLNEPALRHAGEDE</sequence>
<keyword evidence="16" id="KW-1185">Reference proteome</keyword>
<dbReference type="EMBL" id="CP045032">
    <property type="protein sequence ID" value="QFQ03209.1"/>
    <property type="molecule type" value="Genomic_DNA"/>
</dbReference>
<dbReference type="CDD" id="cd00082">
    <property type="entry name" value="HisKA"/>
    <property type="match status" value="1"/>
</dbReference>
<dbReference type="CDD" id="cd00075">
    <property type="entry name" value="HATPase"/>
    <property type="match status" value="1"/>
</dbReference>
<evidence type="ECO:0000256" key="5">
    <source>
        <dbReference type="ARBA" id="ARBA00022553"/>
    </source>
</evidence>
<dbReference type="GO" id="GO:0016036">
    <property type="term" value="P:cellular response to phosphate starvation"/>
    <property type="evidence" value="ECO:0007669"/>
    <property type="project" value="TreeGrafter"/>
</dbReference>
<dbReference type="InterPro" id="IPR003661">
    <property type="entry name" value="HisK_dim/P_dom"/>
</dbReference>
<keyword evidence="6 15" id="KW-0808">Transferase</keyword>
<feature type="domain" description="Histidine kinase" evidence="14">
    <location>
        <begin position="166"/>
        <end position="382"/>
    </location>
</feature>
<dbReference type="InterPro" id="IPR050351">
    <property type="entry name" value="BphY/WalK/GraS-like"/>
</dbReference>
<dbReference type="SUPFAM" id="SSF47384">
    <property type="entry name" value="Homodimeric domain of signal transducing histidine kinase"/>
    <property type="match status" value="1"/>
</dbReference>
<evidence type="ECO:0000256" key="9">
    <source>
        <dbReference type="ARBA" id="ARBA00022840"/>
    </source>
</evidence>
<accession>A0A5J6ZCM2</accession>
<dbReference type="GO" id="GO:0005886">
    <property type="term" value="C:plasma membrane"/>
    <property type="evidence" value="ECO:0007669"/>
    <property type="project" value="UniProtKB-SubCell"/>
</dbReference>
<keyword evidence="10" id="KW-0902">Two-component regulatory system</keyword>
<dbReference type="Pfam" id="PF00512">
    <property type="entry name" value="HisKA"/>
    <property type="match status" value="1"/>
</dbReference>
<evidence type="ECO:0000256" key="7">
    <source>
        <dbReference type="ARBA" id="ARBA00022741"/>
    </source>
</evidence>
<evidence type="ECO:0000313" key="15">
    <source>
        <dbReference type="EMBL" id="QFQ03209.1"/>
    </source>
</evidence>
<keyword evidence="5" id="KW-0597">Phosphoprotein</keyword>
<keyword evidence="4" id="KW-1003">Cell membrane</keyword>
<dbReference type="RefSeq" id="WP_151903475.1">
    <property type="nucleotide sequence ID" value="NZ_CP045032.1"/>
</dbReference>
<dbReference type="Proteomes" id="UP000326711">
    <property type="component" value="Chromosome"/>
</dbReference>
<evidence type="ECO:0000256" key="4">
    <source>
        <dbReference type="ARBA" id="ARBA00022475"/>
    </source>
</evidence>
<evidence type="ECO:0000256" key="10">
    <source>
        <dbReference type="ARBA" id="ARBA00023012"/>
    </source>
</evidence>
<keyword evidence="9" id="KW-0067">ATP-binding</keyword>
<dbReference type="PANTHER" id="PTHR45453">
    <property type="entry name" value="PHOSPHATE REGULON SENSOR PROTEIN PHOR"/>
    <property type="match status" value="1"/>
</dbReference>
<evidence type="ECO:0000256" key="11">
    <source>
        <dbReference type="ARBA" id="ARBA00023136"/>
    </source>
</evidence>
<organism evidence="15 16">
    <name type="scientific">Corynebacterium urogenitale</name>
    <dbReference type="NCBI Taxonomy" id="2487892"/>
    <lineage>
        <taxon>Bacteria</taxon>
        <taxon>Bacillati</taxon>
        <taxon>Actinomycetota</taxon>
        <taxon>Actinomycetes</taxon>
        <taxon>Mycobacteriales</taxon>
        <taxon>Corynebacteriaceae</taxon>
        <taxon>Corynebacterium</taxon>
    </lineage>
</organism>
<evidence type="ECO:0000259" key="14">
    <source>
        <dbReference type="PROSITE" id="PS50109"/>
    </source>
</evidence>
<dbReference type="PANTHER" id="PTHR45453:SF1">
    <property type="entry name" value="PHOSPHATE REGULON SENSOR PROTEIN PHOR"/>
    <property type="match status" value="1"/>
</dbReference>
<keyword evidence="11" id="KW-0472">Membrane</keyword>
<dbReference type="InterPro" id="IPR036097">
    <property type="entry name" value="HisK_dim/P_sf"/>
</dbReference>
<name>A0A5J6ZCM2_9CORY</name>
<comment type="catalytic activity">
    <reaction evidence="1">
        <text>ATP + protein L-histidine = ADP + protein N-phospho-L-histidine.</text>
        <dbReference type="EC" id="2.7.13.3"/>
    </reaction>
</comment>
<feature type="region of interest" description="Disordered" evidence="13">
    <location>
        <begin position="382"/>
        <end position="417"/>
    </location>
</feature>
<dbReference type="Gene3D" id="1.10.287.130">
    <property type="match status" value="1"/>
</dbReference>